<dbReference type="PANTHER" id="PTHR38030">
    <property type="entry name" value="PROTOPORPHYRINOGEN IX DEHYDROGENASE [MENAQUINONE]"/>
    <property type="match status" value="1"/>
</dbReference>
<dbReference type="InterPro" id="IPR029039">
    <property type="entry name" value="Flavoprotein-like_sf"/>
</dbReference>
<keyword evidence="1" id="KW-0285">Flavoprotein</keyword>
<dbReference type="EMBL" id="JAJIRN010000008">
    <property type="protein sequence ID" value="MCV2369923.1"/>
    <property type="molecule type" value="Genomic_DNA"/>
</dbReference>
<dbReference type="Proteomes" id="UP001209701">
    <property type="component" value="Unassembled WGS sequence"/>
</dbReference>
<dbReference type="SUPFAM" id="SSF52218">
    <property type="entry name" value="Flavoproteins"/>
    <property type="match status" value="1"/>
</dbReference>
<comment type="caution">
    <text evidence="4">The sequence shown here is derived from an EMBL/GenBank/DDBJ whole genome shotgun (WGS) entry which is preliminary data.</text>
</comment>
<sequence length="187" mass="21134">MLPILIAYGTTEGQTRKVAQFIAERLRIRGHRVDVVDTATPAAEQVQPFYQAVIACGSLHLDRHQSSLAHFLKSNQEWLKTLPLAFFSVSLSAAMNDADSSKEVRRSADHFMQECELQPLLTRCVAGALKYTQYDYFKRVMMRLIARHHDQSGDTSHDHEYTDWAQLEADVDQFLKITGLAPTAQVA</sequence>
<evidence type="ECO:0000313" key="4">
    <source>
        <dbReference type="EMBL" id="MCV2369923.1"/>
    </source>
</evidence>
<evidence type="ECO:0000256" key="1">
    <source>
        <dbReference type="ARBA" id="ARBA00022630"/>
    </source>
</evidence>
<protein>
    <recommendedName>
        <fullName evidence="3">Flavodoxin-like domain-containing protein</fullName>
    </recommendedName>
</protein>
<dbReference type="PROSITE" id="PS50902">
    <property type="entry name" value="FLAVODOXIN_LIKE"/>
    <property type="match status" value="1"/>
</dbReference>
<feature type="domain" description="Flavodoxin-like" evidence="3">
    <location>
        <begin position="4"/>
        <end position="187"/>
    </location>
</feature>
<dbReference type="Gene3D" id="3.40.50.360">
    <property type="match status" value="1"/>
</dbReference>
<proteinExistence type="predicted"/>
<name>A0ABT2YIT3_9BURK</name>
<dbReference type="InterPro" id="IPR052200">
    <property type="entry name" value="Protoporphyrinogen_IX_DH"/>
</dbReference>
<evidence type="ECO:0000256" key="2">
    <source>
        <dbReference type="ARBA" id="ARBA00022643"/>
    </source>
</evidence>
<evidence type="ECO:0000259" key="3">
    <source>
        <dbReference type="PROSITE" id="PS50902"/>
    </source>
</evidence>
<dbReference type="Pfam" id="PF12724">
    <property type="entry name" value="Flavodoxin_5"/>
    <property type="match status" value="1"/>
</dbReference>
<reference evidence="4 5" key="1">
    <citation type="submission" date="2021-11" db="EMBL/GenBank/DDBJ databases">
        <authorList>
            <person name="Liang Q."/>
            <person name="Mou H."/>
            <person name="Liu Z."/>
        </authorList>
    </citation>
    <scope>NUCLEOTIDE SEQUENCE [LARGE SCALE GENOMIC DNA]</scope>
    <source>
        <strain evidence="4 5">CHU3</strain>
    </source>
</reference>
<organism evidence="4 5">
    <name type="scientific">Roseateles oligotrophus</name>
    <dbReference type="NCBI Taxonomy" id="1769250"/>
    <lineage>
        <taxon>Bacteria</taxon>
        <taxon>Pseudomonadati</taxon>
        <taxon>Pseudomonadota</taxon>
        <taxon>Betaproteobacteria</taxon>
        <taxon>Burkholderiales</taxon>
        <taxon>Sphaerotilaceae</taxon>
        <taxon>Roseateles</taxon>
    </lineage>
</organism>
<dbReference type="InterPro" id="IPR026816">
    <property type="entry name" value="Flavodoxin_dom"/>
</dbReference>
<dbReference type="PANTHER" id="PTHR38030:SF2">
    <property type="entry name" value="PROTOPORPHYRINOGEN IX DEHYDROGENASE [QUINONE]"/>
    <property type="match status" value="1"/>
</dbReference>
<gene>
    <name evidence="4" type="ORF">LNV07_17710</name>
</gene>
<keyword evidence="5" id="KW-1185">Reference proteome</keyword>
<keyword evidence="2" id="KW-0288">FMN</keyword>
<dbReference type="InterPro" id="IPR008254">
    <property type="entry name" value="Flavodoxin/NO_synth"/>
</dbReference>
<dbReference type="RefSeq" id="WP_263572514.1">
    <property type="nucleotide sequence ID" value="NZ_JAJIRN010000008.1"/>
</dbReference>
<evidence type="ECO:0000313" key="5">
    <source>
        <dbReference type="Proteomes" id="UP001209701"/>
    </source>
</evidence>
<accession>A0ABT2YIT3</accession>